<dbReference type="EMBL" id="CP045875">
    <property type="protein sequence ID" value="QGG48001.1"/>
    <property type="molecule type" value="Genomic_DNA"/>
</dbReference>
<keyword evidence="2" id="KW-1185">Reference proteome</keyword>
<evidence type="ECO:0000313" key="1">
    <source>
        <dbReference type="EMBL" id="QGG48001.1"/>
    </source>
</evidence>
<sequence length="37" mass="4241">MKTVKTKVITITEPRGRFACHLMHHGSSKHKKAIVLR</sequence>
<proteinExistence type="predicted"/>
<name>A0A5Q2N0Y7_9FIRM</name>
<dbReference type="KEGG" id="hcv:FTV88_1903"/>
<accession>A0A5Q2N0Y7</accession>
<reference evidence="2" key="1">
    <citation type="submission" date="2019-11" db="EMBL/GenBank/DDBJ databases">
        <title>Genome sequence of Heliorestis convoluta strain HH, an alkaliphilic and minimalistic phototrophic bacterium from a soda lake in Egypt.</title>
        <authorList>
            <person name="Dewey E.D."/>
            <person name="Stokes L.M."/>
            <person name="Burchell B.M."/>
            <person name="Shaffer K.N."/>
            <person name="Huntington A.M."/>
            <person name="Baker J.M."/>
            <person name="Nadendla S."/>
            <person name="Giglio M.G."/>
            <person name="Touchman J.W."/>
            <person name="Blankenship R.E."/>
            <person name="Madigan M.T."/>
            <person name="Sattley W.M."/>
        </authorList>
    </citation>
    <scope>NUCLEOTIDE SEQUENCE [LARGE SCALE GENOMIC DNA]</scope>
    <source>
        <strain evidence="2">HH</strain>
    </source>
</reference>
<dbReference type="AlphaFoldDB" id="A0A5Q2N0Y7"/>
<evidence type="ECO:0000313" key="2">
    <source>
        <dbReference type="Proteomes" id="UP000366051"/>
    </source>
</evidence>
<protein>
    <submittedName>
        <fullName evidence="1">Uncharacterized protein</fullName>
    </submittedName>
</protein>
<organism evidence="1 2">
    <name type="scientific">Heliorestis convoluta</name>
    <dbReference type="NCBI Taxonomy" id="356322"/>
    <lineage>
        <taxon>Bacteria</taxon>
        <taxon>Bacillati</taxon>
        <taxon>Bacillota</taxon>
        <taxon>Clostridia</taxon>
        <taxon>Eubacteriales</taxon>
        <taxon>Heliobacteriaceae</taxon>
        <taxon>Heliorestis</taxon>
    </lineage>
</organism>
<dbReference type="Proteomes" id="UP000366051">
    <property type="component" value="Chromosome"/>
</dbReference>
<gene>
    <name evidence="1" type="ORF">FTV88_1903</name>
</gene>